<comment type="caution">
    <text evidence="6">The sequence shown here is derived from an EMBL/GenBank/DDBJ whole genome shotgun (WGS) entry which is preliminary data.</text>
</comment>
<dbReference type="RefSeq" id="WP_370595490.1">
    <property type="nucleotide sequence ID" value="NZ_JALBUR010000003.1"/>
</dbReference>
<dbReference type="PANTHER" id="PTHR33514">
    <property type="entry name" value="PROTEIN ABCI12, CHLOROPLASTIC"/>
    <property type="match status" value="1"/>
</dbReference>
<evidence type="ECO:0000313" key="6">
    <source>
        <dbReference type="EMBL" id="MDX8418916.1"/>
    </source>
</evidence>
<sequence>MNLKLKTFSYAQLNTFLHRLSGVTKLICFLLLTSAVMFTYDIRVILSIMVMSLILMKIAKIRFSQVRIMYIYVFIFLIANFFLTFLFDPQYGVRIYGTKHILFTIAGSYIVTQEQLFYEISKFCKYLSVIPLGIIFVLTTNPSEFASSLNGIGISYKVGTALSLTLRYFPDVAGDYETIKMAQEARGLDMSRKASMGSRLKNSSAILSPLIMTTMDRIDLISNAMDLRGFGKHKKRTWYVRKPLTKEDYLSIVISALVLFGALYVRFFINHSYFYNPFIK</sequence>
<keyword evidence="4 5" id="KW-0472">Membrane</keyword>
<evidence type="ECO:0000256" key="2">
    <source>
        <dbReference type="ARBA" id="ARBA00022692"/>
    </source>
</evidence>
<gene>
    <name evidence="6" type="ORF">MOZ60_02275</name>
</gene>
<comment type="subcellular location">
    <subcellularLocation>
        <location evidence="1">Membrane</location>
        <topology evidence="1">Multi-pass membrane protein</topology>
    </subcellularLocation>
</comment>
<accession>A0AB35U2X1</accession>
<reference evidence="6 7" key="1">
    <citation type="submission" date="2022-03" db="EMBL/GenBank/DDBJ databases">
        <title>Novel taxa within the pig intestine.</title>
        <authorList>
            <person name="Wylensek D."/>
            <person name="Bishof K."/>
            <person name="Afrizal A."/>
            <person name="Clavel T."/>
        </authorList>
    </citation>
    <scope>NUCLEOTIDE SEQUENCE [LARGE SCALE GENOMIC DNA]</scope>
    <source>
        <strain evidence="6 7">CLA-KB-P133</strain>
    </source>
</reference>
<organism evidence="6 7">
    <name type="scientific">Grylomicrobium aquisgranensis</name>
    <dbReference type="NCBI Taxonomy" id="2926318"/>
    <lineage>
        <taxon>Bacteria</taxon>
        <taxon>Bacillati</taxon>
        <taxon>Bacillota</taxon>
        <taxon>Erysipelotrichia</taxon>
        <taxon>Erysipelotrichales</taxon>
        <taxon>Erysipelotrichaceae</taxon>
        <taxon>Grylomicrobium</taxon>
    </lineage>
</organism>
<evidence type="ECO:0000256" key="1">
    <source>
        <dbReference type="ARBA" id="ARBA00004141"/>
    </source>
</evidence>
<name>A0AB35U2X1_9FIRM</name>
<evidence type="ECO:0000256" key="3">
    <source>
        <dbReference type="ARBA" id="ARBA00022989"/>
    </source>
</evidence>
<evidence type="ECO:0000313" key="7">
    <source>
        <dbReference type="Proteomes" id="UP001286174"/>
    </source>
</evidence>
<dbReference type="Pfam" id="PF02361">
    <property type="entry name" value="CbiQ"/>
    <property type="match status" value="1"/>
</dbReference>
<keyword evidence="2 5" id="KW-0812">Transmembrane</keyword>
<dbReference type="GO" id="GO:0005886">
    <property type="term" value="C:plasma membrane"/>
    <property type="evidence" value="ECO:0007669"/>
    <property type="project" value="TreeGrafter"/>
</dbReference>
<protein>
    <submittedName>
        <fullName evidence="6">Energy-coupling factor transporter transmembrane protein EcfT</fullName>
    </submittedName>
</protein>
<dbReference type="InterPro" id="IPR003339">
    <property type="entry name" value="ABC/ECF_trnsptr_transmembrane"/>
</dbReference>
<keyword evidence="3 5" id="KW-1133">Transmembrane helix</keyword>
<dbReference type="Proteomes" id="UP001286174">
    <property type="component" value="Unassembled WGS sequence"/>
</dbReference>
<feature type="transmembrane region" description="Helical" evidence="5">
    <location>
        <begin position="68"/>
        <end position="87"/>
    </location>
</feature>
<feature type="transmembrane region" description="Helical" evidence="5">
    <location>
        <begin position="23"/>
        <end position="56"/>
    </location>
</feature>
<dbReference type="EMBL" id="JALBUR010000003">
    <property type="protein sequence ID" value="MDX8418916.1"/>
    <property type="molecule type" value="Genomic_DNA"/>
</dbReference>
<evidence type="ECO:0000256" key="4">
    <source>
        <dbReference type="ARBA" id="ARBA00023136"/>
    </source>
</evidence>
<dbReference type="AlphaFoldDB" id="A0AB35U2X1"/>
<proteinExistence type="predicted"/>
<feature type="transmembrane region" description="Helical" evidence="5">
    <location>
        <begin position="249"/>
        <end position="269"/>
    </location>
</feature>
<dbReference type="PANTHER" id="PTHR33514:SF1">
    <property type="entry name" value="ABC TRANSPORTER PERMEASE"/>
    <property type="match status" value="1"/>
</dbReference>
<keyword evidence="7" id="KW-1185">Reference proteome</keyword>
<dbReference type="CDD" id="cd16914">
    <property type="entry name" value="EcfT"/>
    <property type="match status" value="1"/>
</dbReference>
<evidence type="ECO:0000256" key="5">
    <source>
        <dbReference type="SAM" id="Phobius"/>
    </source>
</evidence>